<dbReference type="PANTHER" id="PTHR37390:SF1">
    <property type="entry name" value="FOLATE-BINDING PROTEIN 1"/>
    <property type="match status" value="1"/>
</dbReference>
<dbReference type="EMBL" id="FR824256">
    <property type="protein sequence ID" value="CCA23875.1"/>
    <property type="molecule type" value="Genomic_DNA"/>
</dbReference>
<evidence type="ECO:0000313" key="7">
    <source>
        <dbReference type="EMBL" id="CCA23875.1"/>
    </source>
</evidence>
<feature type="domain" description="Folate receptor-like" evidence="6">
    <location>
        <begin position="42"/>
        <end position="178"/>
    </location>
</feature>
<feature type="region of interest" description="Disordered" evidence="3">
    <location>
        <begin position="183"/>
        <end position="202"/>
    </location>
</feature>
<evidence type="ECO:0000256" key="4">
    <source>
        <dbReference type="SAM" id="Phobius"/>
    </source>
</evidence>
<keyword evidence="4" id="KW-0472">Membrane</keyword>
<feature type="signal peptide" evidence="5">
    <location>
        <begin position="1"/>
        <end position="20"/>
    </location>
</feature>
<dbReference type="AlphaFoldDB" id="F0WRB3"/>
<reference evidence="7" key="1">
    <citation type="journal article" date="2011" name="PLoS Biol.">
        <title>Gene gain and loss during evolution of obligate parasitism in the white rust pathogen of Arabidopsis thaliana.</title>
        <authorList>
            <person name="Kemen E."/>
            <person name="Gardiner A."/>
            <person name="Schultz-Larsen T."/>
            <person name="Kemen A.C."/>
            <person name="Balmuth A.L."/>
            <person name="Robert-Seilaniantz A."/>
            <person name="Bailey K."/>
            <person name="Holub E."/>
            <person name="Studholme D.J."/>
            <person name="Maclean D."/>
            <person name="Jones J.D."/>
        </authorList>
    </citation>
    <scope>NUCLEOTIDE SEQUENCE</scope>
</reference>
<keyword evidence="2" id="KW-1015">Disulfide bond</keyword>
<dbReference type="InterPro" id="IPR053305">
    <property type="entry name" value="Folate-binding_rcpt-like"/>
</dbReference>
<feature type="chain" id="PRO_5003259897" evidence="5">
    <location>
        <begin position="21"/>
        <end position="280"/>
    </location>
</feature>
<evidence type="ECO:0000256" key="2">
    <source>
        <dbReference type="ARBA" id="ARBA00023157"/>
    </source>
</evidence>
<dbReference type="HOGENOM" id="CLU_922785_0_0_1"/>
<sequence length="280" mass="31582">MYSAHPAIILLSLHSWLSCSQEHSVGAKCRSVGKIKFDSSQYPKYRNRLDVCSKYQHNTCCNKTHTGSLRTKIMEPVVAGFSNACRRITEEFVCASCHPLVGTRQMRKMCPNLCQEWYSACEAEFYSYEANGKALVPCYGNALICSPLFKIVNSGTDFCAWMGHEVGTTDDIEDQSCFDGSVPTEVGQKEDSNKEKQRSAGSEFQDESSDFFIVIFMLPIVVVFVGYRVLKRFLLSECTSDTSTISLERARILQQEMYNRTCCMDEDSDTDSDPGDQHQE</sequence>
<protein>
    <submittedName>
        <fullName evidence="7">Uncharacterized protein AlNc14C211G8920</fullName>
    </submittedName>
</protein>
<proteinExistence type="predicted"/>
<gene>
    <name evidence="7" type="primary">AlNc14C211G8920</name>
    <name evidence="7" type="ORF">ALNC14_100190</name>
</gene>
<name>F0WRB3_9STRA</name>
<keyword evidence="4" id="KW-1133">Transmembrane helix</keyword>
<accession>F0WRB3</accession>
<dbReference type="Pfam" id="PF03024">
    <property type="entry name" value="Folate_rec"/>
    <property type="match status" value="1"/>
</dbReference>
<organism evidence="7">
    <name type="scientific">Albugo laibachii Nc14</name>
    <dbReference type="NCBI Taxonomy" id="890382"/>
    <lineage>
        <taxon>Eukaryota</taxon>
        <taxon>Sar</taxon>
        <taxon>Stramenopiles</taxon>
        <taxon>Oomycota</taxon>
        <taxon>Peronosporomycetes</taxon>
        <taxon>Albuginales</taxon>
        <taxon>Albuginaceae</taxon>
        <taxon>Albugo</taxon>
    </lineage>
</organism>
<evidence type="ECO:0000256" key="3">
    <source>
        <dbReference type="SAM" id="MobiDB-lite"/>
    </source>
</evidence>
<reference evidence="7" key="2">
    <citation type="submission" date="2011-02" db="EMBL/GenBank/DDBJ databases">
        <authorList>
            <person name="MacLean D."/>
        </authorList>
    </citation>
    <scope>NUCLEOTIDE SEQUENCE</scope>
</reference>
<feature type="transmembrane region" description="Helical" evidence="4">
    <location>
        <begin position="211"/>
        <end position="230"/>
    </location>
</feature>
<evidence type="ECO:0000256" key="1">
    <source>
        <dbReference type="ARBA" id="ARBA00022729"/>
    </source>
</evidence>
<keyword evidence="4" id="KW-0812">Transmembrane</keyword>
<feature type="compositionally biased region" description="Basic and acidic residues" evidence="3">
    <location>
        <begin position="187"/>
        <end position="198"/>
    </location>
</feature>
<evidence type="ECO:0000256" key="5">
    <source>
        <dbReference type="SAM" id="SignalP"/>
    </source>
</evidence>
<evidence type="ECO:0000259" key="6">
    <source>
        <dbReference type="Pfam" id="PF03024"/>
    </source>
</evidence>
<dbReference type="InterPro" id="IPR018143">
    <property type="entry name" value="Folate_rcpt-like"/>
</dbReference>
<dbReference type="PANTHER" id="PTHR37390">
    <property type="entry name" value="OS02G0592500 PROTEIN"/>
    <property type="match status" value="1"/>
</dbReference>
<keyword evidence="1 5" id="KW-0732">Signal</keyword>